<dbReference type="EMBL" id="MN549361">
    <property type="protein sequence ID" value="QGZ14360.1"/>
    <property type="molecule type" value="Genomic_DNA"/>
</dbReference>
<reference evidence="1 2" key="1">
    <citation type="submission" date="2019-10" db="EMBL/GenBank/DDBJ databases">
        <title>Complete genome sequence of bacteriophage vB_RLeM_RL2RES.</title>
        <authorList>
            <person name="Gunathilake D."/>
            <person name="Bhat S."/>
            <person name="Yost C.K."/>
            <person name="Hynes M.F."/>
        </authorList>
    </citation>
    <scope>NUCLEOTIDE SEQUENCE [LARGE SCALE GENOMIC DNA]</scope>
</reference>
<proteinExistence type="predicted"/>
<organism evidence="1 2">
    <name type="scientific">Rhizobium phage RL2RES</name>
    <dbReference type="NCBI Taxonomy" id="103371"/>
    <lineage>
        <taxon>Viruses</taxon>
        <taxon>Duplodnaviria</taxon>
        <taxon>Heunggongvirae</taxon>
        <taxon>Uroviricota</taxon>
        <taxon>Caudoviricetes</taxon>
        <taxon>Pootjesviridae</taxon>
        <taxon>Innesvirus</taxon>
        <taxon>Innesvirus RL2RES</taxon>
    </lineage>
</organism>
<accession>A0A6B9J268</accession>
<sequence>MSLDKETFVQQYVLKVIQNGRNMPWASDGMLDTAVNEGIKAYDKIKKACK</sequence>
<dbReference type="Proteomes" id="UP000433502">
    <property type="component" value="Segment"/>
</dbReference>
<evidence type="ECO:0000313" key="1">
    <source>
        <dbReference type="EMBL" id="QGZ14360.1"/>
    </source>
</evidence>
<gene>
    <name evidence="1" type="ORF">RL2RES_154</name>
</gene>
<evidence type="ECO:0000313" key="2">
    <source>
        <dbReference type="Proteomes" id="UP000433502"/>
    </source>
</evidence>
<keyword evidence="2" id="KW-1185">Reference proteome</keyword>
<protein>
    <submittedName>
        <fullName evidence="1">Uncharacterized protein</fullName>
    </submittedName>
</protein>
<name>A0A6B9J268_9CAUD</name>